<feature type="non-terminal residue" evidence="2">
    <location>
        <position position="1"/>
    </location>
</feature>
<evidence type="ECO:0000313" key="2">
    <source>
        <dbReference type="EMBL" id="CAD7697556.1"/>
    </source>
</evidence>
<comment type="caution">
    <text evidence="2">The sequence shown here is derived from an EMBL/GenBank/DDBJ whole genome shotgun (WGS) entry which is preliminary data.</text>
</comment>
<feature type="region of interest" description="Disordered" evidence="1">
    <location>
        <begin position="1"/>
        <end position="34"/>
    </location>
</feature>
<dbReference type="Proteomes" id="UP000708148">
    <property type="component" value="Unassembled WGS sequence"/>
</dbReference>
<feature type="compositionally biased region" description="Pro residues" evidence="1">
    <location>
        <begin position="1"/>
        <end position="26"/>
    </location>
</feature>
<evidence type="ECO:0000313" key="3">
    <source>
        <dbReference type="Proteomes" id="UP000708148"/>
    </source>
</evidence>
<dbReference type="OrthoDB" id="10262255at2759"/>
<protein>
    <submittedName>
        <fullName evidence="2">Uncharacterized protein</fullName>
    </submittedName>
</protein>
<proteinExistence type="predicted"/>
<dbReference type="EMBL" id="CAJHUC010000675">
    <property type="protein sequence ID" value="CAD7697556.1"/>
    <property type="molecule type" value="Genomic_DNA"/>
</dbReference>
<accession>A0A8S1ITP0</accession>
<dbReference type="PANTHER" id="PTHR34649:SF1">
    <property type="entry name" value="CILIA- AND FLAGELLA-ASSOCIATED PROTEIN 99"/>
    <property type="match status" value="1"/>
</dbReference>
<sequence length="207" mass="23489">MAVPSPLPASPHPAVSPPDTAPPSSAPDPKAQQLHPRKLLEAVQEAHASFNPGRLTLDSHADECVAALRLPSAQDETFLRQVLYGLVRYRRLLNAFVNSFYHNKSGEVLRGDVCIYKIYAYLAIFRLEEITFPEFRRLVAATDPHKMAVFLTYLFDEGNLKEFCRHDWLKIYDKPFVDGTINNLLKWLPQVTKLVEELSSIVYAPKK</sequence>
<dbReference type="AlphaFoldDB" id="A0A8S1ITP0"/>
<evidence type="ECO:0000256" key="1">
    <source>
        <dbReference type="SAM" id="MobiDB-lite"/>
    </source>
</evidence>
<name>A0A8S1ITP0_9CHLO</name>
<dbReference type="InterPro" id="IPR039341">
    <property type="entry name" value="CFAP99"/>
</dbReference>
<organism evidence="2 3">
    <name type="scientific">Ostreobium quekettii</name>
    <dbReference type="NCBI Taxonomy" id="121088"/>
    <lineage>
        <taxon>Eukaryota</taxon>
        <taxon>Viridiplantae</taxon>
        <taxon>Chlorophyta</taxon>
        <taxon>core chlorophytes</taxon>
        <taxon>Ulvophyceae</taxon>
        <taxon>TCBD clade</taxon>
        <taxon>Bryopsidales</taxon>
        <taxon>Ostreobineae</taxon>
        <taxon>Ostreobiaceae</taxon>
        <taxon>Ostreobium</taxon>
    </lineage>
</organism>
<dbReference type="PANTHER" id="PTHR34649">
    <property type="entry name" value="CILIA- AND FLAGELLA-ASSOCIATED PROTEIN 99"/>
    <property type="match status" value="1"/>
</dbReference>
<keyword evidence="3" id="KW-1185">Reference proteome</keyword>
<gene>
    <name evidence="2" type="ORF">OSTQU699_LOCUS2917</name>
</gene>
<reference evidence="2" key="1">
    <citation type="submission" date="2020-12" db="EMBL/GenBank/DDBJ databases">
        <authorList>
            <person name="Iha C."/>
        </authorList>
    </citation>
    <scope>NUCLEOTIDE SEQUENCE</scope>
</reference>